<sequence length="377" mass="41718">MNRPIKTLYVVLFGLLLLPVSLLAMGNLTGYRMPGDPSVLDGGLAKSVERHYDEHFPLKQVGINLWAAVEYLLFGEGRSGLVIGEDGWLYSDEEFAPVADAQRQMQDNLALIRGVQQRLEQHDVHLLLAIVPAKTRLYPEHTGRHHPSALQRSLYPHFHRAVRDAGIAAPDLLGPLQAGKSQAPMFLRTDTHWTPDGAEVTARALSEVVRSAVPLRGEPQEFITETVETRAHRGDLTSFLPLAPLFENLLPSADSLQQRETRAAQASSDDLFADSDLPVVLVGTSYSANPSWNFAGALRQHLQRDLANHAEEGGGPLVPMLKYLQSEEFENDPPQLVIWEFPERYLPMSSDFTDFDPQWLAALKGAGDQQGLAAANR</sequence>
<evidence type="ECO:0000256" key="11">
    <source>
        <dbReference type="ARBA" id="ARBA00022841"/>
    </source>
</evidence>
<evidence type="ECO:0000256" key="9">
    <source>
        <dbReference type="ARBA" id="ARBA00022729"/>
    </source>
</evidence>
<dbReference type="Proteomes" id="UP001054897">
    <property type="component" value="Chromosome"/>
</dbReference>
<keyword evidence="7" id="KW-0997">Cell inner membrane</keyword>
<evidence type="ECO:0000259" key="15">
    <source>
        <dbReference type="Pfam" id="PF16822"/>
    </source>
</evidence>
<dbReference type="CDD" id="cd14442">
    <property type="entry name" value="AlgJ_like"/>
    <property type="match status" value="1"/>
</dbReference>
<comment type="subcellular location">
    <subcellularLocation>
        <location evidence="2">Cell inner membrane</location>
        <topology evidence="2">Peripheral membrane protein</topology>
        <orientation evidence="2">Periplasmic side</orientation>
    </subcellularLocation>
    <subcellularLocation>
        <location evidence="1">Periplasm</location>
    </subcellularLocation>
</comment>
<comment type="pathway">
    <text evidence="3">Glycan biosynthesis; alginate biosynthesis.</text>
</comment>
<keyword evidence="13" id="KW-0012">Acyltransferase</keyword>
<keyword evidence="6" id="KW-1003">Cell membrane</keyword>
<evidence type="ECO:0000256" key="3">
    <source>
        <dbReference type="ARBA" id="ARBA00005182"/>
    </source>
</evidence>
<keyword evidence="9" id="KW-0732">Signal</keyword>
<dbReference type="GeneID" id="300080338"/>
<organism evidence="16 17">
    <name type="scientific">Ectopseudomonas hydrolytica</name>
    <dbReference type="NCBI Taxonomy" id="2493633"/>
    <lineage>
        <taxon>Bacteria</taxon>
        <taxon>Pseudomonadati</taxon>
        <taxon>Pseudomonadota</taxon>
        <taxon>Gammaproteobacteria</taxon>
        <taxon>Pseudomonadales</taxon>
        <taxon>Pseudomonadaceae</taxon>
        <taxon>Ectopseudomonas</taxon>
    </lineage>
</organism>
<dbReference type="InterPro" id="IPR034657">
    <property type="entry name" value="AlgJ"/>
</dbReference>
<evidence type="ECO:0000256" key="5">
    <source>
        <dbReference type="ARBA" id="ARBA00016086"/>
    </source>
</evidence>
<keyword evidence="11" id="KW-0016">Alginate biosynthesis</keyword>
<comment type="similarity">
    <text evidence="4">Belongs to the AlgJ family.</text>
</comment>
<dbReference type="Pfam" id="PF16822">
    <property type="entry name" value="ALGX"/>
    <property type="match status" value="1"/>
</dbReference>
<gene>
    <name evidence="16" type="ORF">L1F06_005145</name>
</gene>
<evidence type="ECO:0000256" key="1">
    <source>
        <dbReference type="ARBA" id="ARBA00004418"/>
    </source>
</evidence>
<evidence type="ECO:0000256" key="10">
    <source>
        <dbReference type="ARBA" id="ARBA00022764"/>
    </source>
</evidence>
<dbReference type="InterPro" id="IPR031811">
    <property type="entry name" value="ALGX/ALGJ_SGNH-like"/>
</dbReference>
<evidence type="ECO:0000256" key="13">
    <source>
        <dbReference type="ARBA" id="ARBA00023315"/>
    </source>
</evidence>
<protein>
    <recommendedName>
        <fullName evidence="5">Probable alginate O-acetylase AlgJ</fullName>
    </recommendedName>
    <alternativeName>
        <fullName evidence="14">Alginate biosynthesis protein AlgJ</fullName>
    </alternativeName>
</protein>
<dbReference type="RefSeq" id="WP_129483952.1">
    <property type="nucleotide sequence ID" value="NZ_CP099397.1"/>
</dbReference>
<evidence type="ECO:0000256" key="7">
    <source>
        <dbReference type="ARBA" id="ARBA00022519"/>
    </source>
</evidence>
<accession>A0ABY5ABQ0</accession>
<evidence type="ECO:0000256" key="4">
    <source>
        <dbReference type="ARBA" id="ARBA00006038"/>
    </source>
</evidence>
<keyword evidence="10" id="KW-0574">Periplasm</keyword>
<reference evidence="16" key="1">
    <citation type="submission" date="2022-06" db="EMBL/GenBank/DDBJ databases">
        <title>Complete genome of Pseudomonas hydrolytica DSWY01T.</title>
        <authorList>
            <person name="Jung J."/>
            <person name="Jeon C.O."/>
        </authorList>
    </citation>
    <scope>NUCLEOTIDE SEQUENCE</scope>
    <source>
        <strain evidence="16">DSWY01</strain>
    </source>
</reference>
<evidence type="ECO:0000256" key="14">
    <source>
        <dbReference type="ARBA" id="ARBA00031031"/>
    </source>
</evidence>
<proteinExistence type="inferred from homology"/>
<evidence type="ECO:0000313" key="16">
    <source>
        <dbReference type="EMBL" id="USR40831.1"/>
    </source>
</evidence>
<evidence type="ECO:0000256" key="12">
    <source>
        <dbReference type="ARBA" id="ARBA00023136"/>
    </source>
</evidence>
<name>A0ABY5ABQ0_9GAMM</name>
<evidence type="ECO:0000313" key="17">
    <source>
        <dbReference type="Proteomes" id="UP001054897"/>
    </source>
</evidence>
<evidence type="ECO:0000256" key="6">
    <source>
        <dbReference type="ARBA" id="ARBA00022475"/>
    </source>
</evidence>
<keyword evidence="12" id="KW-0472">Membrane</keyword>
<dbReference type="EMBL" id="CP099397">
    <property type="protein sequence ID" value="USR40831.1"/>
    <property type="molecule type" value="Genomic_DNA"/>
</dbReference>
<evidence type="ECO:0000256" key="8">
    <source>
        <dbReference type="ARBA" id="ARBA00022679"/>
    </source>
</evidence>
<evidence type="ECO:0000256" key="2">
    <source>
        <dbReference type="ARBA" id="ARBA00004587"/>
    </source>
</evidence>
<feature type="domain" description="AlgX/AlgJ SGNH hydrolase-like" evidence="15">
    <location>
        <begin position="81"/>
        <end position="343"/>
    </location>
</feature>
<keyword evidence="8" id="KW-0808">Transferase</keyword>
<keyword evidence="17" id="KW-1185">Reference proteome</keyword>